<comment type="similarity">
    <text evidence="1">Belongs to the ATP-dependent AMP-binding enzyme family.</text>
</comment>
<name>A0A6J6PP02_9ZZZZ</name>
<evidence type="ECO:0000256" key="1">
    <source>
        <dbReference type="ARBA" id="ARBA00006432"/>
    </source>
</evidence>
<dbReference type="GO" id="GO:0016878">
    <property type="term" value="F:acid-thiol ligase activity"/>
    <property type="evidence" value="ECO:0007669"/>
    <property type="project" value="UniProtKB-ARBA"/>
</dbReference>
<dbReference type="PANTHER" id="PTHR43767">
    <property type="entry name" value="LONG-CHAIN-FATTY-ACID--COA LIGASE"/>
    <property type="match status" value="1"/>
</dbReference>
<evidence type="ECO:0000313" key="5">
    <source>
        <dbReference type="EMBL" id="CAB4700527.1"/>
    </source>
</evidence>
<dbReference type="Gene3D" id="3.30.300.30">
    <property type="match status" value="1"/>
</dbReference>
<dbReference type="NCBIfam" id="NF004837">
    <property type="entry name" value="PRK06187.1"/>
    <property type="match status" value="1"/>
</dbReference>
<sequence>MLMGDILELNATKYPDKVALITDEGREFTFAELRDRSNRLANALTGLAATGDRIAILAENIVEYVDAYYGVPTANMALVFLNYRLNPHELAWIVNDANAKVLLIERHYLDAMLAVRDQFPKVEHIVVIGDASGLSGVSGYDALTAAASAAPLPRPTEDDIAWQLYTSGTTGRPKGAMLSHRSLITALLNAIIAYDVRQTDSHLYSFPMCHVAGYLITQHHLMGASVVLQRAFEAGKWLEHVEKYGCTTGGLAPTMMNFVLQHPKLDEHDTDTMRSLLYGAAAMPVELLKRAIERFGPVVCSGFGMTELGGNVLYHPKSDHVRATQGEEHLLAACGVPMAFAAVKVVDENMNECPPREVGEIVVKGEQLLKGYWNRAEATEEAFKGGWFHTGDMAWRDEEGFFYIVDRMKDMIITGGENVYSREVEEVIYVHTGVSEAAIIGLPDEVWGERVVAVVAMKQGIGGGDAVSAEIIKICRERLAGYKCPKQVFFIGELPKNVSGKILKRELRDQFAG</sequence>
<feature type="domain" description="AMP-binding enzyme C-terminal" evidence="4">
    <location>
        <begin position="423"/>
        <end position="501"/>
    </location>
</feature>
<dbReference type="InterPro" id="IPR000873">
    <property type="entry name" value="AMP-dep_synth/lig_dom"/>
</dbReference>
<evidence type="ECO:0000259" key="3">
    <source>
        <dbReference type="Pfam" id="PF00501"/>
    </source>
</evidence>
<dbReference type="FunFam" id="3.30.300.30:FF:000008">
    <property type="entry name" value="2,3-dihydroxybenzoate-AMP ligase"/>
    <property type="match status" value="1"/>
</dbReference>
<dbReference type="SUPFAM" id="SSF56801">
    <property type="entry name" value="Acetyl-CoA synthetase-like"/>
    <property type="match status" value="1"/>
</dbReference>
<dbReference type="Pfam" id="PF13193">
    <property type="entry name" value="AMP-binding_C"/>
    <property type="match status" value="1"/>
</dbReference>
<dbReference type="EMBL" id="CAEZXX010000027">
    <property type="protein sequence ID" value="CAB4700527.1"/>
    <property type="molecule type" value="Genomic_DNA"/>
</dbReference>
<dbReference type="Pfam" id="PF00501">
    <property type="entry name" value="AMP-binding"/>
    <property type="match status" value="1"/>
</dbReference>
<dbReference type="AlphaFoldDB" id="A0A6J6PP02"/>
<dbReference type="InterPro" id="IPR042099">
    <property type="entry name" value="ANL_N_sf"/>
</dbReference>
<organism evidence="5">
    <name type="scientific">freshwater metagenome</name>
    <dbReference type="NCBI Taxonomy" id="449393"/>
    <lineage>
        <taxon>unclassified sequences</taxon>
        <taxon>metagenomes</taxon>
        <taxon>ecological metagenomes</taxon>
    </lineage>
</organism>
<feature type="domain" description="AMP-dependent synthetase/ligase" evidence="3">
    <location>
        <begin position="8"/>
        <end position="373"/>
    </location>
</feature>
<dbReference type="InterPro" id="IPR050237">
    <property type="entry name" value="ATP-dep_AMP-bd_enzyme"/>
</dbReference>
<dbReference type="Gene3D" id="3.40.50.12780">
    <property type="entry name" value="N-terminal domain of ligase-like"/>
    <property type="match status" value="1"/>
</dbReference>
<evidence type="ECO:0000256" key="2">
    <source>
        <dbReference type="ARBA" id="ARBA00022598"/>
    </source>
</evidence>
<proteinExistence type="inferred from homology"/>
<evidence type="ECO:0000259" key="4">
    <source>
        <dbReference type="Pfam" id="PF13193"/>
    </source>
</evidence>
<accession>A0A6J6PP02</accession>
<dbReference type="InterPro" id="IPR025110">
    <property type="entry name" value="AMP-bd_C"/>
</dbReference>
<dbReference type="InterPro" id="IPR045851">
    <property type="entry name" value="AMP-bd_C_sf"/>
</dbReference>
<reference evidence="5" key="1">
    <citation type="submission" date="2020-05" db="EMBL/GenBank/DDBJ databases">
        <authorList>
            <person name="Chiriac C."/>
            <person name="Salcher M."/>
            <person name="Ghai R."/>
            <person name="Kavagutti S V."/>
        </authorList>
    </citation>
    <scope>NUCLEOTIDE SEQUENCE</scope>
</reference>
<dbReference type="PANTHER" id="PTHR43767:SF1">
    <property type="entry name" value="NONRIBOSOMAL PEPTIDE SYNTHASE PES1 (EUROFUNG)-RELATED"/>
    <property type="match status" value="1"/>
</dbReference>
<keyword evidence="2" id="KW-0436">Ligase</keyword>
<gene>
    <name evidence="5" type="ORF">UFOPK2602_00566</name>
</gene>
<dbReference type="CDD" id="cd17631">
    <property type="entry name" value="FACL_FadD13-like"/>
    <property type="match status" value="1"/>
</dbReference>
<protein>
    <submittedName>
        <fullName evidence="5">Unannotated protein</fullName>
    </submittedName>
</protein>